<proteinExistence type="predicted"/>
<dbReference type="InterPro" id="IPR058685">
    <property type="entry name" value="Ig_NPHP4_4th"/>
</dbReference>
<dbReference type="GO" id="GO:0097546">
    <property type="term" value="C:ciliary base"/>
    <property type="evidence" value="ECO:0007669"/>
    <property type="project" value="TreeGrafter"/>
</dbReference>
<dbReference type="Pfam" id="PF26190">
    <property type="entry name" value="Ig_NPHP4_1st"/>
    <property type="match status" value="1"/>
</dbReference>
<dbReference type="GO" id="GO:1904491">
    <property type="term" value="P:protein localization to ciliary transition zone"/>
    <property type="evidence" value="ECO:0007669"/>
    <property type="project" value="TreeGrafter"/>
</dbReference>
<feature type="domain" description="NPHP4 Ig-like" evidence="3">
    <location>
        <begin position="1039"/>
        <end position="1110"/>
    </location>
</feature>
<dbReference type="InterPro" id="IPR058688">
    <property type="entry name" value="Ig_NPHP4_2nd"/>
</dbReference>
<feature type="domain" description="NPHP4 Ig-like" evidence="4">
    <location>
        <begin position="887"/>
        <end position="978"/>
    </location>
</feature>
<evidence type="ECO:0000259" key="1">
    <source>
        <dbReference type="Pfam" id="PF26186"/>
    </source>
</evidence>
<reference evidence="6" key="1">
    <citation type="submission" date="2017-02" db="UniProtKB">
        <authorList>
            <consortium name="WormBaseParasite"/>
        </authorList>
    </citation>
    <scope>IDENTIFICATION</scope>
</reference>
<evidence type="ECO:0000313" key="5">
    <source>
        <dbReference type="Proteomes" id="UP000038045"/>
    </source>
</evidence>
<organism evidence="5 6">
    <name type="scientific">Parastrongyloides trichosuri</name>
    <name type="common">Possum-specific nematode worm</name>
    <dbReference type="NCBI Taxonomy" id="131310"/>
    <lineage>
        <taxon>Eukaryota</taxon>
        <taxon>Metazoa</taxon>
        <taxon>Ecdysozoa</taxon>
        <taxon>Nematoda</taxon>
        <taxon>Chromadorea</taxon>
        <taxon>Rhabditida</taxon>
        <taxon>Tylenchina</taxon>
        <taxon>Panagrolaimomorpha</taxon>
        <taxon>Strongyloidoidea</taxon>
        <taxon>Strongyloididae</taxon>
        <taxon>Parastrongyloides</taxon>
    </lineage>
</organism>
<dbReference type="GO" id="GO:0090090">
    <property type="term" value="P:negative regulation of canonical Wnt signaling pathway"/>
    <property type="evidence" value="ECO:0007669"/>
    <property type="project" value="InterPro"/>
</dbReference>
<dbReference type="Pfam" id="PF26186">
    <property type="entry name" value="NPHP4_C2_3rd"/>
    <property type="match status" value="1"/>
</dbReference>
<feature type="domain" description="NPHP4 C2-like" evidence="1">
    <location>
        <begin position="555"/>
        <end position="740"/>
    </location>
</feature>
<dbReference type="GO" id="GO:0035869">
    <property type="term" value="C:ciliary transition zone"/>
    <property type="evidence" value="ECO:0007669"/>
    <property type="project" value="TreeGrafter"/>
</dbReference>
<dbReference type="InterPro" id="IPR029775">
    <property type="entry name" value="NPHP4"/>
</dbReference>
<dbReference type="InterPro" id="IPR058687">
    <property type="entry name" value="Ig_NPHP4_1st"/>
</dbReference>
<dbReference type="WBParaSite" id="PTRK_0001758400.1">
    <property type="protein sequence ID" value="PTRK_0001758400.1"/>
    <property type="gene ID" value="PTRK_0001758400"/>
</dbReference>
<name>A0A0N5A6G1_PARTI</name>
<feature type="domain" description="NPHP4 Ig-like" evidence="2">
    <location>
        <begin position="1212"/>
        <end position="1309"/>
    </location>
</feature>
<sequence>MGSPKEWYEYFCDNFYLPPPEKNKNGCVEDCFAISFKFIDAKNLKTSDFYRLNIYFFDANNRKYFGRNLVTKIVSSNSKNIKLSDEIFFHASLYCENIYFVIEVLEILPHKPKYPVCFGWSAFNLKYHTQVLVDYNVNKNVPKKSTTLPLFKGSGEILRYLDKPFDAISPPSNMQSADGSIQFIIQTHKAMEDCIELVPLFFPISKYESIPGILNICKGLKSKYLMGYLDNIAINYNGQEKAIEDGVIELLNKERSFTHNVVFDRNSLPQIKIFERRLKIGVHNGLCYVDEPTCVHISGKDQYNSTIWKTRSLTRIDKESSYEYDLNSFIVPNGVRLYKLFNDYRLAIVFSIEYVVGVEGSSGNIHDSKVIKFCWGAWCPFGDGSIDIANTVSIPLIGGPRENPDSLLCYKNLLKIRQNESRLQLDTTPKITLKCNFSLLSTQDDANLLSSKQISNRKSPRLNIDYTDSMNETIVDPRKLGNKINAPKEIPTTNFEHNSKITETNVSNKDKEEESNREYLPQIKFNSDNLAKVHDEIIVQKPIVANFTRSIFAAFSEGDFTLVYDYLGDKPTVNDILETRNINIPLEMHDKLCINEIIIQFLGINFLNNTFYDPSEKKNYFFTFQFYRFSLSTTEKLLADAKPYTKNDDPIILKRIDENNCIINDQGHGYTLKFTIDQSVYLQGKPDDFIKYLINTELSIDVWDADSLIHLGCAVIPLKNLCRQGQPAIQTFVQAAVIQNGLSHKDITTGVIFLSLSNIGRPSANVTLPVLKENHAIECKQLSLLDNDNQIICKVRAKRLPGINSNTLQQSFEAVNKVFDQKQLDFRQKLSEVIEKKFVETTFTEPVVSRVSRRKIVYEEEIENYKHVRNESKAGILLKAVFSSITTEHVMYVAEGETGFMEFLLQNFYPDNIECLIDISDDQLQVVTNAVEWRSLQKINNYVGVVENSMFHRDPNGGYRIYLKPYENVRIPFKYEEGLDGNENSYTKVIKVIFYRCDSGQPMSILELTVNSAPSYITRAFRFFSNYDETFSQVLKIKEPHQTTYESIKISDPEVICILKQPVFIPGHQEVAIKVQPNAKKTNYIHSFIIYFYNDPYFSKLEKCWRIYVHFLPKISSQIIYGQGGKMEIYFSDNTNNPEQVIKLYSSSKHLRCEPEGLFLMEKIKNSPIIINTLPTTITNRSVILSLVDYYLSRLKGMWLLDIVVKEPNIVKAYQVIIEQSRRETSTKSIHVSNPYGVQKSFIIKSSNEKLVQLPKDYFQIKPQSSITVDLNFLPVEVYQTTNCDVIIFLENADNGRQEEAYLLNITYKIE</sequence>
<dbReference type="InterPro" id="IPR058765">
    <property type="entry name" value="NPHP4_C2-like"/>
</dbReference>
<dbReference type="Pfam" id="PF26187">
    <property type="entry name" value="Ig_NPHP4_4th"/>
    <property type="match status" value="1"/>
</dbReference>
<dbReference type="GO" id="GO:0097730">
    <property type="term" value="C:non-motile cilium"/>
    <property type="evidence" value="ECO:0007669"/>
    <property type="project" value="InterPro"/>
</dbReference>
<accession>A0A0N5A6G1</accession>
<evidence type="ECO:0000259" key="4">
    <source>
        <dbReference type="Pfam" id="PF26190"/>
    </source>
</evidence>
<dbReference type="STRING" id="131310.A0A0N5A6G1"/>
<dbReference type="PANTHER" id="PTHR31043:SF3">
    <property type="entry name" value="NEPHROCYSTIN-4"/>
    <property type="match status" value="1"/>
</dbReference>
<evidence type="ECO:0000313" key="6">
    <source>
        <dbReference type="WBParaSite" id="PTRK_0001758400.1"/>
    </source>
</evidence>
<dbReference type="PANTHER" id="PTHR31043">
    <property type="entry name" value="NEPHROCYSTIN-4"/>
    <property type="match status" value="1"/>
</dbReference>
<dbReference type="GO" id="GO:0036064">
    <property type="term" value="C:ciliary basal body"/>
    <property type="evidence" value="ECO:0007669"/>
    <property type="project" value="TreeGrafter"/>
</dbReference>
<dbReference type="Pfam" id="PF26189">
    <property type="entry name" value="Ig_NPHP4_2nd"/>
    <property type="match status" value="1"/>
</dbReference>
<keyword evidence="5" id="KW-1185">Reference proteome</keyword>
<protein>
    <submittedName>
        <fullName evidence="6">Nephrocystin-4</fullName>
    </submittedName>
</protein>
<dbReference type="Proteomes" id="UP000038045">
    <property type="component" value="Unplaced"/>
</dbReference>
<evidence type="ECO:0000259" key="3">
    <source>
        <dbReference type="Pfam" id="PF26189"/>
    </source>
</evidence>
<evidence type="ECO:0000259" key="2">
    <source>
        <dbReference type="Pfam" id="PF26187"/>
    </source>
</evidence>